<evidence type="ECO:0000313" key="7">
    <source>
        <dbReference type="Proteomes" id="UP000000557"/>
    </source>
</evidence>
<dbReference type="PANTHER" id="PTHR11472">
    <property type="entry name" value="DNA REPAIR DEAD HELICASE RAD3/XP-D SUBFAMILY MEMBER"/>
    <property type="match status" value="1"/>
</dbReference>
<keyword evidence="1" id="KW-0547">Nucleotide-binding</keyword>
<evidence type="ECO:0000256" key="1">
    <source>
        <dbReference type="ARBA" id="ARBA00022741"/>
    </source>
</evidence>
<keyword evidence="2" id="KW-0378">Hydrolase</keyword>
<feature type="domain" description="Helicase ATP-binding" evidence="5">
    <location>
        <begin position="78"/>
        <end position="344"/>
    </location>
</feature>
<dbReference type="GO" id="GO:0003678">
    <property type="term" value="F:DNA helicase activity"/>
    <property type="evidence" value="ECO:0000318"/>
    <property type="project" value="GO_Central"/>
</dbReference>
<dbReference type="EMBL" id="BA000045">
    <property type="protein sequence ID" value="BAC88555.1"/>
    <property type="molecule type" value="Genomic_DNA"/>
</dbReference>
<evidence type="ECO:0000256" key="4">
    <source>
        <dbReference type="ARBA" id="ARBA00038058"/>
    </source>
</evidence>
<protein>
    <submittedName>
        <fullName evidence="6">Gll0614 protein</fullName>
    </submittedName>
</protein>
<dbReference type="Pfam" id="PF13307">
    <property type="entry name" value="Helicase_C_2"/>
    <property type="match status" value="1"/>
</dbReference>
<dbReference type="InParanoid" id="Q7NN01"/>
<dbReference type="SUPFAM" id="SSF52540">
    <property type="entry name" value="P-loop containing nucleoside triphosphate hydrolases"/>
    <property type="match status" value="2"/>
</dbReference>
<dbReference type="KEGG" id="gvi:gll0614"/>
<dbReference type="SMART" id="SM00487">
    <property type="entry name" value="DEXDc"/>
    <property type="match status" value="1"/>
</dbReference>
<dbReference type="InterPro" id="IPR014001">
    <property type="entry name" value="Helicase_ATP-bd"/>
</dbReference>
<sequence length="719" mass="80305">MLLATLAKMLIKLTAPTPDERPLEPQCAIGGRLNAPVPVSPWPSPATVQLNANVGGSQGRQMSPYTRQMISLSDAFEDVARVLPGYEVRQPQLDMARAVERGFAERIAVVAEAGTGTGKSFSALVPAILSGKRVVISTATIALQEQYLYKDIPLLQKALPVRFEARLVKGRSHYVSKRRWSESLLAPGITWLREWYEQTESGDLADLPTSPPSEIWDDIRSDKDDCLREKCPHFDSCFYFESRRSLGQAQILITNHALLLIDRASHGQILPDFDLLVIDEAHQFAEYATRALTLTLSNFGMGRTLSRIKKQFPNLGIALARAEAEANAFFEVLLTEAHQTRRYNLDPAMADDLSAAVVRLLQSLKELNLGSEDNLETNVARMRRDRLVETLTGYEGNLRVLAEPGENWVNWVEYQTTRGGGTNVALNCTPLDVAPPLGQWFSHPDGPTAVWMSATLSTAGADPFDFFRRQVGLPAGTAEERIFASPFDYPSQGLLYLPTHLPDPNDASYANAIAAEIEKLVNFSEGRAFVLFTSLQQMKQVYALLEAKLLWPAQHQEQMPKRRLVEWFRTVKNPVLFATASFWEGVSVEGPQLSLVVIDRIPFQSPGDIVYDARCELLSRTSGDRWAWFDRLALPYAQLRLKQGAGRLVRTRTDKGIVAILDPRMHRKAYGKTILKSLPPMQVSRRFDPRLFRAFIDPAGTGVSVEDDELWVQDFGLGI</sequence>
<dbReference type="GO" id="GO:0005524">
    <property type="term" value="F:ATP binding"/>
    <property type="evidence" value="ECO:0007669"/>
    <property type="project" value="UniProtKB-KW"/>
</dbReference>
<dbReference type="PROSITE" id="PS51193">
    <property type="entry name" value="HELICASE_ATP_BIND_2"/>
    <property type="match status" value="1"/>
</dbReference>
<dbReference type="GO" id="GO:0003676">
    <property type="term" value="F:nucleic acid binding"/>
    <property type="evidence" value="ECO:0007669"/>
    <property type="project" value="InterPro"/>
</dbReference>
<dbReference type="SMART" id="SM00491">
    <property type="entry name" value="HELICc2"/>
    <property type="match status" value="1"/>
</dbReference>
<dbReference type="EnsemblBacteria" id="BAC88555">
    <property type="protein sequence ID" value="BAC88555"/>
    <property type="gene ID" value="BAC88555"/>
</dbReference>
<reference evidence="6 7" key="1">
    <citation type="journal article" date="2003" name="DNA Res.">
        <title>Complete genome structure of Gloeobacter violaceus PCC 7421, a cyanobacterium that lacks thylakoids.</title>
        <authorList>
            <person name="Nakamura Y."/>
            <person name="Kaneko T."/>
            <person name="Sato S."/>
            <person name="Mimuro M."/>
            <person name="Miyashita H."/>
            <person name="Tsuchiya T."/>
            <person name="Sasamoto S."/>
            <person name="Watanabe A."/>
            <person name="Kawashima K."/>
            <person name="Kishida Y."/>
            <person name="Kiyokawa C."/>
            <person name="Kohara M."/>
            <person name="Matsumoto M."/>
            <person name="Matsuno A."/>
            <person name="Nakazaki N."/>
            <person name="Shimpo S."/>
            <person name="Takeuchi C."/>
            <person name="Yamada M."/>
            <person name="Tabata S."/>
        </authorList>
    </citation>
    <scope>NUCLEOTIDE SEQUENCE [LARGE SCALE GENOMIC DNA]</scope>
    <source>
        <strain evidence="7">ATCC 29082 / PCC 7421</strain>
    </source>
</reference>
<dbReference type="PhylomeDB" id="Q7NN01"/>
<evidence type="ECO:0000313" key="6">
    <source>
        <dbReference type="EMBL" id="BAC88555.1"/>
    </source>
</evidence>
<dbReference type="PANTHER" id="PTHR11472:SF34">
    <property type="entry name" value="REGULATOR OF TELOMERE ELONGATION HELICASE 1"/>
    <property type="match status" value="1"/>
</dbReference>
<keyword evidence="7" id="KW-1185">Reference proteome</keyword>
<dbReference type="Proteomes" id="UP000000557">
    <property type="component" value="Chromosome"/>
</dbReference>
<dbReference type="FunCoup" id="Q7NN01">
    <property type="interactions" value="31"/>
</dbReference>
<dbReference type="PATRIC" id="fig|251221.4.peg.622"/>
<dbReference type="AlphaFoldDB" id="Q7NN01"/>
<keyword evidence="3" id="KW-0067">ATP-binding</keyword>
<dbReference type="HOGENOM" id="CLU_012117_2_0_3"/>
<dbReference type="GO" id="GO:0016818">
    <property type="term" value="F:hydrolase activity, acting on acid anhydrides, in phosphorus-containing anhydrides"/>
    <property type="evidence" value="ECO:0007669"/>
    <property type="project" value="InterPro"/>
</dbReference>
<name>Q7NN01_GLOVI</name>
<evidence type="ECO:0000256" key="3">
    <source>
        <dbReference type="ARBA" id="ARBA00022840"/>
    </source>
</evidence>
<gene>
    <name evidence="6" type="ordered locus">gll0614</name>
</gene>
<evidence type="ECO:0000259" key="5">
    <source>
        <dbReference type="PROSITE" id="PS51193"/>
    </source>
</evidence>
<dbReference type="InterPro" id="IPR014013">
    <property type="entry name" value="Helic_SF1/SF2_ATP-bd_DinG/Rad3"/>
</dbReference>
<dbReference type="InterPro" id="IPR027417">
    <property type="entry name" value="P-loop_NTPase"/>
</dbReference>
<proteinExistence type="inferred from homology"/>
<dbReference type="Gene3D" id="3.40.50.300">
    <property type="entry name" value="P-loop containing nucleotide triphosphate hydrolases"/>
    <property type="match status" value="2"/>
</dbReference>
<dbReference type="OrthoDB" id="9803913at2"/>
<dbReference type="InterPro" id="IPR045028">
    <property type="entry name" value="DinG/Rad3-like"/>
</dbReference>
<dbReference type="STRING" id="251221.gene:10758088"/>
<dbReference type="InterPro" id="IPR006555">
    <property type="entry name" value="ATP-dep_Helicase_C"/>
</dbReference>
<evidence type="ECO:0000256" key="2">
    <source>
        <dbReference type="ARBA" id="ARBA00022801"/>
    </source>
</evidence>
<organism evidence="6 7">
    <name type="scientific">Gloeobacter violaceus (strain ATCC 29082 / PCC 7421)</name>
    <dbReference type="NCBI Taxonomy" id="251221"/>
    <lineage>
        <taxon>Bacteria</taxon>
        <taxon>Bacillati</taxon>
        <taxon>Cyanobacteriota</taxon>
        <taxon>Cyanophyceae</taxon>
        <taxon>Gloeobacterales</taxon>
        <taxon>Gloeobacteraceae</taxon>
        <taxon>Gloeobacter</taxon>
    </lineage>
</organism>
<dbReference type="GO" id="GO:0006139">
    <property type="term" value="P:nucleobase-containing compound metabolic process"/>
    <property type="evidence" value="ECO:0007669"/>
    <property type="project" value="InterPro"/>
</dbReference>
<comment type="similarity">
    <text evidence="4">Belongs to the helicase family. DinG subfamily.</text>
</comment>
<reference evidence="6 7" key="2">
    <citation type="journal article" date="2003" name="DNA Res.">
        <title>Complete genome structure of Gloeobacter violaceus PCC 7421, a cyanobacterium that lacks thylakoids (supplement).</title>
        <authorList>
            <person name="Nakamura Y."/>
            <person name="Kaneko T."/>
            <person name="Sato S."/>
            <person name="Mimuro M."/>
            <person name="Miyashita H."/>
            <person name="Tsuchiya T."/>
            <person name="Sasamoto S."/>
            <person name="Watanabe A."/>
            <person name="Kawashima K."/>
            <person name="Kishida Y."/>
            <person name="Kiyokawa C."/>
            <person name="Kohara M."/>
            <person name="Matsumoto M."/>
            <person name="Matsuno A."/>
            <person name="Nakazaki N."/>
            <person name="Shimpo S."/>
            <person name="Takeuchi C."/>
            <person name="Yamada M."/>
            <person name="Tabata S."/>
        </authorList>
    </citation>
    <scope>NUCLEOTIDE SEQUENCE [LARGE SCALE GENOMIC DNA]</scope>
    <source>
        <strain evidence="7">ATCC 29082 / PCC 7421</strain>
    </source>
</reference>
<dbReference type="eggNOG" id="COG1199">
    <property type="taxonomic scope" value="Bacteria"/>
</dbReference>
<accession>Q7NN01</accession>